<proteinExistence type="predicted"/>
<organism evidence="1">
    <name type="scientific">Arion vulgaris</name>
    <dbReference type="NCBI Taxonomy" id="1028688"/>
    <lineage>
        <taxon>Eukaryota</taxon>
        <taxon>Metazoa</taxon>
        <taxon>Spiralia</taxon>
        <taxon>Lophotrochozoa</taxon>
        <taxon>Mollusca</taxon>
        <taxon>Gastropoda</taxon>
        <taxon>Heterobranchia</taxon>
        <taxon>Euthyneura</taxon>
        <taxon>Panpulmonata</taxon>
        <taxon>Eupulmonata</taxon>
        <taxon>Stylommatophora</taxon>
        <taxon>Helicina</taxon>
        <taxon>Arionoidea</taxon>
        <taxon>Arionidae</taxon>
        <taxon>Arion</taxon>
    </lineage>
</organism>
<reference evidence="1" key="1">
    <citation type="submission" date="2014-12" db="EMBL/GenBank/DDBJ databases">
        <title>Insight into the proteome of Arion vulgaris.</title>
        <authorList>
            <person name="Aradska J."/>
            <person name="Bulat T."/>
            <person name="Smidak R."/>
            <person name="Sarate P."/>
            <person name="Gangsoo J."/>
            <person name="Sialana F."/>
            <person name="Bilban M."/>
            <person name="Lubec G."/>
        </authorList>
    </citation>
    <scope>NUCLEOTIDE SEQUENCE</scope>
    <source>
        <tissue evidence="1">Skin</tissue>
    </source>
</reference>
<sequence length="58" mass="6485">MTSQIYSIFAMIAMTLKNHATSEVGKGSAEWRRTLMTKKAHLHAKISPRDILVTLTTP</sequence>
<dbReference type="EMBL" id="HACG01035137">
    <property type="protein sequence ID" value="CEK82002.1"/>
    <property type="molecule type" value="Transcribed_RNA"/>
</dbReference>
<protein>
    <submittedName>
        <fullName evidence="1">Uncharacterized protein</fullName>
    </submittedName>
</protein>
<dbReference type="AlphaFoldDB" id="A0A0B7AN23"/>
<name>A0A0B7AN23_9EUPU</name>
<gene>
    <name evidence="1" type="primary">ORF129090</name>
</gene>
<accession>A0A0B7AN23</accession>
<evidence type="ECO:0000313" key="1">
    <source>
        <dbReference type="EMBL" id="CEK82002.1"/>
    </source>
</evidence>